<dbReference type="EMBL" id="OC915861">
    <property type="protein sequence ID" value="CAD7642251.1"/>
    <property type="molecule type" value="Genomic_DNA"/>
</dbReference>
<proteinExistence type="predicted"/>
<feature type="non-terminal residue" evidence="5">
    <location>
        <position position="1"/>
    </location>
</feature>
<feature type="compositionally biased region" description="Basic and acidic residues" evidence="3">
    <location>
        <begin position="555"/>
        <end position="564"/>
    </location>
</feature>
<feature type="compositionally biased region" description="Basic and acidic residues" evidence="3">
    <location>
        <begin position="735"/>
        <end position="749"/>
    </location>
</feature>
<feature type="region of interest" description="Disordered" evidence="3">
    <location>
        <begin position="920"/>
        <end position="940"/>
    </location>
</feature>
<feature type="compositionally biased region" description="Polar residues" evidence="3">
    <location>
        <begin position="156"/>
        <end position="170"/>
    </location>
</feature>
<dbReference type="EMBL" id="CAJPVJ010001036">
    <property type="protein sequence ID" value="CAG2163932.1"/>
    <property type="molecule type" value="Genomic_DNA"/>
</dbReference>
<feature type="region of interest" description="Disordered" evidence="3">
    <location>
        <begin position="828"/>
        <end position="874"/>
    </location>
</feature>
<organism evidence="5">
    <name type="scientific">Oppiella nova</name>
    <dbReference type="NCBI Taxonomy" id="334625"/>
    <lineage>
        <taxon>Eukaryota</taxon>
        <taxon>Metazoa</taxon>
        <taxon>Ecdysozoa</taxon>
        <taxon>Arthropoda</taxon>
        <taxon>Chelicerata</taxon>
        <taxon>Arachnida</taxon>
        <taxon>Acari</taxon>
        <taxon>Acariformes</taxon>
        <taxon>Sarcoptiformes</taxon>
        <taxon>Oribatida</taxon>
        <taxon>Brachypylina</taxon>
        <taxon>Oppioidea</taxon>
        <taxon>Oppiidae</taxon>
        <taxon>Oppiella</taxon>
    </lineage>
</organism>
<dbReference type="InterPro" id="IPR000618">
    <property type="entry name" value="Insect_cuticle"/>
</dbReference>
<dbReference type="PROSITE" id="PS51155">
    <property type="entry name" value="CHIT_BIND_RR_2"/>
    <property type="match status" value="1"/>
</dbReference>
<evidence type="ECO:0000256" key="3">
    <source>
        <dbReference type="SAM" id="MobiDB-lite"/>
    </source>
</evidence>
<feature type="compositionally biased region" description="Polar residues" evidence="3">
    <location>
        <begin position="101"/>
        <end position="116"/>
    </location>
</feature>
<evidence type="ECO:0008006" key="7">
    <source>
        <dbReference type="Google" id="ProtNLM"/>
    </source>
</evidence>
<accession>A0A7R9QE03</accession>
<feature type="compositionally biased region" description="Polar residues" evidence="3">
    <location>
        <begin position="828"/>
        <end position="855"/>
    </location>
</feature>
<feature type="compositionally biased region" description="Basic and acidic residues" evidence="3">
    <location>
        <begin position="470"/>
        <end position="482"/>
    </location>
</feature>
<feature type="signal peptide" evidence="4">
    <location>
        <begin position="1"/>
        <end position="23"/>
    </location>
</feature>
<evidence type="ECO:0000256" key="1">
    <source>
        <dbReference type="ARBA" id="ARBA00022460"/>
    </source>
</evidence>
<feature type="compositionally biased region" description="Polar residues" evidence="3">
    <location>
        <begin position="459"/>
        <end position="469"/>
    </location>
</feature>
<feature type="region of interest" description="Disordered" evidence="3">
    <location>
        <begin position="98"/>
        <end position="353"/>
    </location>
</feature>
<dbReference type="InterPro" id="IPR031311">
    <property type="entry name" value="CHIT_BIND_RR_consensus"/>
</dbReference>
<gene>
    <name evidence="5" type="ORF">ONB1V03_LOCUS3493</name>
</gene>
<feature type="compositionally biased region" description="Pro residues" evidence="3">
    <location>
        <begin position="119"/>
        <end position="137"/>
    </location>
</feature>
<evidence type="ECO:0000313" key="5">
    <source>
        <dbReference type="EMBL" id="CAD7642251.1"/>
    </source>
</evidence>
<dbReference type="GO" id="GO:0031012">
    <property type="term" value="C:extracellular matrix"/>
    <property type="evidence" value="ECO:0007669"/>
    <property type="project" value="TreeGrafter"/>
</dbReference>
<feature type="chain" id="PRO_5036211797" description="Cuticle protein" evidence="4">
    <location>
        <begin position="24"/>
        <end position="1176"/>
    </location>
</feature>
<dbReference type="GO" id="GO:0005615">
    <property type="term" value="C:extracellular space"/>
    <property type="evidence" value="ECO:0007669"/>
    <property type="project" value="TreeGrafter"/>
</dbReference>
<evidence type="ECO:0000313" key="6">
    <source>
        <dbReference type="Proteomes" id="UP000728032"/>
    </source>
</evidence>
<keyword evidence="6" id="KW-1185">Reference proteome</keyword>
<name>A0A7R9QE03_9ACAR</name>
<dbReference type="GO" id="GO:0042302">
    <property type="term" value="F:structural constituent of cuticle"/>
    <property type="evidence" value="ECO:0007669"/>
    <property type="project" value="UniProtKB-UniRule"/>
</dbReference>
<feature type="region of interest" description="Disordered" evidence="3">
    <location>
        <begin position="732"/>
        <end position="757"/>
    </location>
</feature>
<keyword evidence="4" id="KW-0732">Signal</keyword>
<dbReference type="PANTHER" id="PTHR12236">
    <property type="entry name" value="STRUCTURAL CONTITUENT OF CUTICLE"/>
    <property type="match status" value="1"/>
</dbReference>
<evidence type="ECO:0000256" key="2">
    <source>
        <dbReference type="PROSITE-ProRule" id="PRU00497"/>
    </source>
</evidence>
<dbReference type="OrthoDB" id="8021718at2759"/>
<evidence type="ECO:0000256" key="4">
    <source>
        <dbReference type="SAM" id="SignalP"/>
    </source>
</evidence>
<feature type="compositionally biased region" description="Polar residues" evidence="3">
    <location>
        <begin position="202"/>
        <end position="218"/>
    </location>
</feature>
<dbReference type="AlphaFoldDB" id="A0A7R9QE03"/>
<dbReference type="InterPro" id="IPR051217">
    <property type="entry name" value="Insect_Cuticle_Struc_Prot"/>
</dbReference>
<feature type="compositionally biased region" description="Basic and acidic residues" evidence="3">
    <location>
        <begin position="313"/>
        <end position="335"/>
    </location>
</feature>
<dbReference type="PANTHER" id="PTHR12236:SF86">
    <property type="entry name" value="CCP84AC-RELATED"/>
    <property type="match status" value="1"/>
</dbReference>
<reference evidence="5" key="1">
    <citation type="submission" date="2020-11" db="EMBL/GenBank/DDBJ databases">
        <authorList>
            <person name="Tran Van P."/>
        </authorList>
    </citation>
    <scope>NUCLEOTIDE SEQUENCE</scope>
</reference>
<sequence>GEREMIVFISYLCVGLSVYAVDGQSPNRNQDEWYKEQWPTQPYAFGYEIRDYSGNEQYRKEMSDGERVTGSYGYLGPDGLYRHVEYVADENGFRAKIRTSEPGTANDNPSNVQIESNPIPVPSNPTPSAGGPPPQPYNPGSGGSFRRTDIPRPQGTPASGGNPDRSTYGTRQLDPLPPRRPDPSRGGNPNPSPDVLRDRVNTNRGSDVSGAGNPNYNDPNIRGDNRGGGRVGADRVPYADIPDNIVPYRGANPKKPVIKDSVTPLNEFVDQSLPKFGSNPDYNDPRNPSYSRNEGVNPRLPDPQAFVDPTDPPYDRQYDRREGRGRNPQFDDNRDPPIGGYEVTTKGGAPKGPQKTFGFIEATKGPITPIKPINRFFDGKRPQGVFYDDNEDRYDQHINRRVDDDQRVSVVNKPVFEGVDTPRKVGVFVRNRYNATAPDVKGVKHVGAPTPPPIRDSFNRSLNGTSYEANQDRRDKGYDNSRRRPTKVFVTSGPISGGFGGDNRAPVPPIKGSDRPFGAIDAQQRQQHIDVDYDDNKGISDDGRDGQQISPLDGIKGRVDRDRPQPPPRELMGIQIPPQALDIRPYYGARHQGQGARNRSQETVPQQRPQITARPVPPYDPRFEQQNIQTSDEDIPDHQQRDDEYPIDQQQIRPLGPQLYQPLRPNGRPDRQPSPPPPRRQDRPYKPRTQDRGGDRGFVEQQHVEVQPYQTQSSATISSPVNTIANVYKPIDSLDDNKRSDGVDGKDRPNLNTPLSPSSYVVTPFPVNQSIVQIKPILDNRPDTYTVAPEVTQMEIPKFGTRIRIPGHSLEEVYEPGEEFVDQHNAADPQNQDYHQNSDQNVDNPNDYSDDNGNNVHEESPALPPIPPIDNPMAQPLIYENIDGDQYYYDDNEGQPPAQDVEDNPEKSIDSKSLVYTQTISQSHRSDQKVDISSQSNSSSPIEITHKVMNVLNWHKYDKTEGTDILVTFSVTFAQNWNDIIQYNQPKRSQTNCRFPLFSCRLFNKFRSTKRQTGFQSAGQSPNPAYSYDQLSQSSSAYPSYAVPVYSGPSYSPNYQNFGSNYQPMGYQGQAGGDYAMASAPTAQYASYDAQPPPTGYTAQPYGQSPNTIDVHQVLDQFIRSAGLSPQGDHEAEASHASSFAKAGTSPVLVFKKLLSFPFYLHTDPNVVDIYGKGWK</sequence>
<feature type="compositionally biased region" description="Polar residues" evidence="3">
    <location>
        <begin position="595"/>
        <end position="610"/>
    </location>
</feature>
<keyword evidence="1 2" id="KW-0193">Cuticle</keyword>
<protein>
    <recommendedName>
        <fullName evidence="7">Cuticle protein</fullName>
    </recommendedName>
</protein>
<dbReference type="Pfam" id="PF00379">
    <property type="entry name" value="Chitin_bind_4"/>
    <property type="match status" value="1"/>
</dbReference>
<feature type="compositionally biased region" description="Basic and acidic residues" evidence="3">
    <location>
        <begin position="679"/>
        <end position="695"/>
    </location>
</feature>
<dbReference type="Proteomes" id="UP000728032">
    <property type="component" value="Unassembled WGS sequence"/>
</dbReference>
<feature type="compositionally biased region" description="Basic and acidic residues" evidence="3">
    <location>
        <begin position="527"/>
        <end position="545"/>
    </location>
</feature>
<feature type="region of interest" description="Disordered" evidence="3">
    <location>
        <begin position="886"/>
        <end position="907"/>
    </location>
</feature>
<feature type="region of interest" description="Disordered" evidence="3">
    <location>
        <begin position="442"/>
        <end position="695"/>
    </location>
</feature>
<dbReference type="PROSITE" id="PS00233">
    <property type="entry name" value="CHIT_BIND_RR_1"/>
    <property type="match status" value="1"/>
</dbReference>